<comment type="caution">
    <text evidence="1">The sequence shown here is derived from an EMBL/GenBank/DDBJ whole genome shotgun (WGS) entry which is preliminary data.</text>
</comment>
<dbReference type="Proteomes" id="UP000688137">
    <property type="component" value="Unassembled WGS sequence"/>
</dbReference>
<dbReference type="OMA" id="DNFRTYM"/>
<dbReference type="EMBL" id="CAJJDM010000072">
    <property type="protein sequence ID" value="CAD8083009.1"/>
    <property type="molecule type" value="Genomic_DNA"/>
</dbReference>
<dbReference type="AlphaFoldDB" id="A0A8S1MTG0"/>
<sequence length="844" mass="99769">MDKKTKYKLLGLTALVGLTSFFYIQRERNRPISQKMAQKFKELQRKLDSYFQGKSAEEMIKLVTNNDEFVEMIQKEAGDFFDLKKIDEEISKIDFIRQLSTINQQINQLLEIRLVVQYIQKNSLRQVQEQIIEKLASQRVTIIQYNTQFGESIINFLQYVQCSFLQLINELEQLLQDLRSPQRIVAVNYYFMCILDYFNNIFAQYPNLKNLVAIIMLEKIGSNQFSFDFYHDCTDNYYVNTVKTCQRLKSCDCCIFDLLCRYISIFQSPVQQKFLEFIKFNQLFQTQEHLLQLGTILFKNTFYLGGQLSEDSLHFIDTFSPIHSLLIEATSNKSVQEGLLQSEQFGIVIQYLEKVISNHENPFLNRLLASLIDVYSIIYPLFYNESALKQIVKDEEKIKQILSKFFGALLNLESRDTYDSNKQNEISILDWFALNMGTIFTQQLLGNISVEFIQQLLKVKEIEREILFTYIYCLRVSQNKRIQDRQQKKKNVDINSFITKLISLIVISLLKNDFSNKNMDLIINNLGFVDDDERSNIFLNILKIQFEIPSMNLNYLKYVSAKCRQLSQETYHSFSGFYTNLLNPTTLSFDQYMISMQLGMIYGKVDSFFAQIGQGFLRDLQQFDQYKDFLQRDLILIIDLMENPYYFANVLIHNRKCPQDLYKQLLTKVAISIWQLDPKITFSQLQQQMSLFIMVEILPQYIKDLFIVNQDGTIKLKEQQQQLWPFLCLQRDCSSVEIYLKQVEDEVLFNELLQESDSFEFLTRIQETMFNSSNFIQIIYQLLLCVHRLEIKTWIGKILFYANKFKHINKECDTLLKSNNCQSFILEMPDNFRTYMLFGKNVIK</sequence>
<reference evidence="1" key="1">
    <citation type="submission" date="2021-01" db="EMBL/GenBank/DDBJ databases">
        <authorList>
            <consortium name="Genoscope - CEA"/>
            <person name="William W."/>
        </authorList>
    </citation>
    <scope>NUCLEOTIDE SEQUENCE</scope>
</reference>
<evidence type="ECO:0000313" key="2">
    <source>
        <dbReference type="Proteomes" id="UP000688137"/>
    </source>
</evidence>
<proteinExistence type="predicted"/>
<keyword evidence="2" id="KW-1185">Reference proteome</keyword>
<name>A0A8S1MTG0_PARPR</name>
<accession>A0A8S1MTG0</accession>
<protein>
    <submittedName>
        <fullName evidence="1">Uncharacterized protein</fullName>
    </submittedName>
</protein>
<gene>
    <name evidence="1" type="ORF">PPRIM_AZ9-3.1.T0690064</name>
</gene>
<evidence type="ECO:0000313" key="1">
    <source>
        <dbReference type="EMBL" id="CAD8083009.1"/>
    </source>
</evidence>
<organism evidence="1 2">
    <name type="scientific">Paramecium primaurelia</name>
    <dbReference type="NCBI Taxonomy" id="5886"/>
    <lineage>
        <taxon>Eukaryota</taxon>
        <taxon>Sar</taxon>
        <taxon>Alveolata</taxon>
        <taxon>Ciliophora</taxon>
        <taxon>Intramacronucleata</taxon>
        <taxon>Oligohymenophorea</taxon>
        <taxon>Peniculida</taxon>
        <taxon>Parameciidae</taxon>
        <taxon>Paramecium</taxon>
    </lineage>
</organism>